<proteinExistence type="predicted"/>
<dbReference type="Proteomes" id="UP000326837">
    <property type="component" value="Chromosome"/>
</dbReference>
<protein>
    <submittedName>
        <fullName evidence="2">ATPase</fullName>
        <ecNumber evidence="2">3.6.3.3</ecNumber>
        <ecNumber evidence="2">3.6.3.4</ecNumber>
        <ecNumber evidence="2">3.6.3.5</ecNumber>
    </submittedName>
</protein>
<feature type="region of interest" description="Disordered" evidence="1">
    <location>
        <begin position="50"/>
        <end position="74"/>
    </location>
</feature>
<dbReference type="PROSITE" id="PS51257">
    <property type="entry name" value="PROKAR_LIPOPROTEIN"/>
    <property type="match status" value="1"/>
</dbReference>
<dbReference type="EC" id="3.6.3.5" evidence="2"/>
<dbReference type="EC" id="3.6.3.3" evidence="2"/>
<dbReference type="GO" id="GO:0016787">
    <property type="term" value="F:hydrolase activity"/>
    <property type="evidence" value="ECO:0007669"/>
    <property type="project" value="UniProtKB-KW"/>
</dbReference>
<sequence>MKLAAPLANFRQPLLIAIAIAVSCGCGGREYETAEVEGIVTINGRPGDGIRIEYAPDGSQGGKGPSSTAETDDQGRFQLQFYDGNVGSMQRGAAVGWHRIVVTDQRLAGSATGRDLKMRLPAEYMSIGSTSLKREVVSGKQSHEITIP</sequence>
<organism evidence="2 3">
    <name type="scientific">Lacipirellula parvula</name>
    <dbReference type="NCBI Taxonomy" id="2650471"/>
    <lineage>
        <taxon>Bacteria</taxon>
        <taxon>Pseudomonadati</taxon>
        <taxon>Planctomycetota</taxon>
        <taxon>Planctomycetia</taxon>
        <taxon>Pirellulales</taxon>
        <taxon>Lacipirellulaceae</taxon>
        <taxon>Lacipirellula</taxon>
    </lineage>
</organism>
<dbReference type="KEGG" id="lpav:PLANPX_5216"/>
<dbReference type="EC" id="3.6.3.4" evidence="2"/>
<evidence type="ECO:0000313" key="2">
    <source>
        <dbReference type="EMBL" id="BBO35604.1"/>
    </source>
</evidence>
<reference evidence="3" key="1">
    <citation type="submission" date="2019-10" db="EMBL/GenBank/DDBJ databases">
        <title>Lacipirellula parvula gen. nov., sp. nov., representing a lineage of planctomycetes widespread in freshwater anoxic habitats, and description of the family Lacipirellulaceae.</title>
        <authorList>
            <person name="Dedysh S.N."/>
            <person name="Kulichevskaya I.S."/>
            <person name="Beletsky A.V."/>
            <person name="Rakitin A.L."/>
            <person name="Mardanov A.V."/>
            <person name="Ivanova A.A."/>
            <person name="Saltykova V.X."/>
            <person name="Rijpstra W.I.C."/>
            <person name="Sinninghe Damste J.S."/>
            <person name="Ravin N.V."/>
        </authorList>
    </citation>
    <scope>NUCLEOTIDE SEQUENCE [LARGE SCALE GENOMIC DNA]</scope>
    <source>
        <strain evidence="3">PX69</strain>
    </source>
</reference>
<keyword evidence="2" id="KW-0378">Hydrolase</keyword>
<name>A0A5K7XFF9_9BACT</name>
<dbReference type="RefSeq" id="WP_152100948.1">
    <property type="nucleotide sequence ID" value="NZ_AP021861.1"/>
</dbReference>
<evidence type="ECO:0000256" key="1">
    <source>
        <dbReference type="SAM" id="MobiDB-lite"/>
    </source>
</evidence>
<evidence type="ECO:0000313" key="3">
    <source>
        <dbReference type="Proteomes" id="UP000326837"/>
    </source>
</evidence>
<dbReference type="EMBL" id="AP021861">
    <property type="protein sequence ID" value="BBO35604.1"/>
    <property type="molecule type" value="Genomic_DNA"/>
</dbReference>
<keyword evidence="3" id="KW-1185">Reference proteome</keyword>
<gene>
    <name evidence="2" type="ORF">PLANPX_5216</name>
</gene>
<dbReference type="AlphaFoldDB" id="A0A5K7XFF9"/>
<accession>A0A5K7XFF9</accession>